<proteinExistence type="inferred from homology"/>
<dbReference type="PIRSF" id="PIRSF000178">
    <property type="entry name" value="SDH_cyt_b560"/>
    <property type="match status" value="1"/>
</dbReference>
<evidence type="ECO:0000256" key="7">
    <source>
        <dbReference type="ARBA" id="ARBA00022723"/>
    </source>
</evidence>
<evidence type="ECO:0000256" key="13">
    <source>
        <dbReference type="SAM" id="Phobius"/>
    </source>
</evidence>
<evidence type="ECO:0000313" key="15">
    <source>
        <dbReference type="Proteomes" id="UP000326202"/>
    </source>
</evidence>
<evidence type="ECO:0000256" key="3">
    <source>
        <dbReference type="ARBA" id="ARBA00007244"/>
    </source>
</evidence>
<feature type="transmembrane region" description="Helical" evidence="13">
    <location>
        <begin position="110"/>
        <end position="131"/>
    </location>
</feature>
<keyword evidence="9 12" id="KW-0408">Iron</keyword>
<dbReference type="InterPro" id="IPR018495">
    <property type="entry name" value="Succ_DH_cyt_bsu_CS"/>
</dbReference>
<dbReference type="CDD" id="cd03499">
    <property type="entry name" value="SQR_TypeC_SdhC"/>
    <property type="match status" value="1"/>
</dbReference>
<accession>A0A5J6MPP3</accession>
<dbReference type="GO" id="GO:0016020">
    <property type="term" value="C:membrane"/>
    <property type="evidence" value="ECO:0007669"/>
    <property type="project" value="UniProtKB-SubCell"/>
</dbReference>
<dbReference type="GO" id="GO:0006099">
    <property type="term" value="P:tricarboxylic acid cycle"/>
    <property type="evidence" value="ECO:0007669"/>
    <property type="project" value="InterPro"/>
</dbReference>
<evidence type="ECO:0000313" key="14">
    <source>
        <dbReference type="EMBL" id="QEX18020.1"/>
    </source>
</evidence>
<evidence type="ECO:0000256" key="1">
    <source>
        <dbReference type="ARBA" id="ARBA00004050"/>
    </source>
</evidence>
<comment type="subunit">
    <text evidence="11">Part of an enzyme complex containing four subunits: a flavoprotein, an iron-sulfur protein, plus two membrane-anchoring proteins, SdhC and SdhD. The complex can form homotrimers.</text>
</comment>
<gene>
    <name evidence="14" type="ORF">FRZ44_33240</name>
</gene>
<dbReference type="GO" id="GO:0046872">
    <property type="term" value="F:metal ion binding"/>
    <property type="evidence" value="ECO:0007669"/>
    <property type="project" value="UniProtKB-KW"/>
</dbReference>
<protein>
    <recommendedName>
        <fullName evidence="4">Succinate dehydrogenase cytochrome b556 subunit</fullName>
    </recommendedName>
</protein>
<dbReference type="Gene3D" id="1.20.1300.10">
    <property type="entry name" value="Fumarate reductase/succinate dehydrogenase, transmembrane subunit"/>
    <property type="match status" value="1"/>
</dbReference>
<evidence type="ECO:0000256" key="9">
    <source>
        <dbReference type="ARBA" id="ARBA00023004"/>
    </source>
</evidence>
<keyword evidence="10 13" id="KW-0472">Membrane</keyword>
<dbReference type="OrthoDB" id="9799441at2"/>
<evidence type="ECO:0000256" key="4">
    <source>
        <dbReference type="ARBA" id="ARBA00020076"/>
    </source>
</evidence>
<evidence type="ECO:0000256" key="12">
    <source>
        <dbReference type="PIRSR" id="PIRSR000178-1"/>
    </source>
</evidence>
<dbReference type="SUPFAM" id="SSF81343">
    <property type="entry name" value="Fumarate reductase respiratory complex transmembrane subunits"/>
    <property type="match status" value="1"/>
</dbReference>
<reference evidence="14 15" key="1">
    <citation type="submission" date="2019-08" db="EMBL/GenBank/DDBJ databases">
        <title>Hyperibacter terrae gen. nov., sp. nov. and Hyperibacter viscosus sp. nov., two new members in the family Rhodospirillaceae isolated from the rhizosphere of Hypericum perforatum.</title>
        <authorList>
            <person name="Noviana Z."/>
        </authorList>
    </citation>
    <scope>NUCLEOTIDE SEQUENCE [LARGE SCALE GENOMIC DNA]</scope>
    <source>
        <strain evidence="14 15">R5913</strain>
    </source>
</reference>
<comment type="subcellular location">
    <subcellularLocation>
        <location evidence="2">Membrane</location>
        <topology evidence="2">Multi-pass membrane protein</topology>
    </subcellularLocation>
</comment>
<feature type="transmembrane region" description="Helical" evidence="13">
    <location>
        <begin position="73"/>
        <end position="98"/>
    </location>
</feature>
<organism evidence="14 15">
    <name type="scientific">Hypericibacter terrae</name>
    <dbReference type="NCBI Taxonomy" id="2602015"/>
    <lineage>
        <taxon>Bacteria</taxon>
        <taxon>Pseudomonadati</taxon>
        <taxon>Pseudomonadota</taxon>
        <taxon>Alphaproteobacteria</taxon>
        <taxon>Rhodospirillales</taxon>
        <taxon>Dongiaceae</taxon>
        <taxon>Hypericibacter</taxon>
    </lineage>
</organism>
<dbReference type="Proteomes" id="UP000326202">
    <property type="component" value="Chromosome"/>
</dbReference>
<keyword evidence="7 12" id="KW-0479">Metal-binding</keyword>
<dbReference type="EMBL" id="CP042906">
    <property type="protein sequence ID" value="QEX18020.1"/>
    <property type="molecule type" value="Genomic_DNA"/>
</dbReference>
<evidence type="ECO:0000256" key="8">
    <source>
        <dbReference type="ARBA" id="ARBA00022989"/>
    </source>
</evidence>
<keyword evidence="15" id="KW-1185">Reference proteome</keyword>
<comment type="similarity">
    <text evidence="3">Belongs to the cytochrome b560 family.</text>
</comment>
<feature type="transmembrane region" description="Helical" evidence="13">
    <location>
        <begin position="33"/>
        <end position="53"/>
    </location>
</feature>
<dbReference type="PROSITE" id="PS01001">
    <property type="entry name" value="SDH_CYT_2"/>
    <property type="match status" value="1"/>
</dbReference>
<keyword evidence="5 12" id="KW-0349">Heme</keyword>
<comment type="cofactor">
    <cofactor evidence="12">
        <name>heme</name>
        <dbReference type="ChEBI" id="CHEBI:30413"/>
    </cofactor>
    <text evidence="12">The heme is bound between the two transmembrane subunits.</text>
</comment>
<dbReference type="PANTHER" id="PTHR10978">
    <property type="entry name" value="SUCCINATE DEHYDROGENASE CYTOCHROME B560 SUBUNIT"/>
    <property type="match status" value="1"/>
</dbReference>
<dbReference type="InterPro" id="IPR014314">
    <property type="entry name" value="Succ_DH_cytb556"/>
</dbReference>
<dbReference type="InterPro" id="IPR000701">
    <property type="entry name" value="SuccDH_FuR_B_TM-su"/>
</dbReference>
<evidence type="ECO:0000256" key="2">
    <source>
        <dbReference type="ARBA" id="ARBA00004141"/>
    </source>
</evidence>
<evidence type="ECO:0000256" key="10">
    <source>
        <dbReference type="ARBA" id="ARBA00023136"/>
    </source>
</evidence>
<keyword evidence="6 13" id="KW-0812">Transmembrane</keyword>
<dbReference type="AlphaFoldDB" id="A0A5J6MPP3"/>
<dbReference type="GO" id="GO:0009055">
    <property type="term" value="F:electron transfer activity"/>
    <property type="evidence" value="ECO:0007669"/>
    <property type="project" value="InterPro"/>
</dbReference>
<name>A0A5J6MPP3_9PROT</name>
<evidence type="ECO:0000256" key="5">
    <source>
        <dbReference type="ARBA" id="ARBA00022617"/>
    </source>
</evidence>
<evidence type="ECO:0000256" key="6">
    <source>
        <dbReference type="ARBA" id="ARBA00022692"/>
    </source>
</evidence>
<dbReference type="KEGG" id="htq:FRZ44_33240"/>
<comment type="function">
    <text evidence="1">Membrane-anchoring subunit of succinate dehydrogenase (SDH).</text>
</comment>
<dbReference type="PANTHER" id="PTHR10978:SF5">
    <property type="entry name" value="SUCCINATE DEHYDROGENASE CYTOCHROME B560 SUBUNIT, MITOCHONDRIAL"/>
    <property type="match status" value="1"/>
</dbReference>
<keyword evidence="8 13" id="KW-1133">Transmembrane helix</keyword>
<dbReference type="InterPro" id="IPR034804">
    <property type="entry name" value="SQR/QFR_C/D"/>
</dbReference>
<dbReference type="Pfam" id="PF01127">
    <property type="entry name" value="Sdh_cyt"/>
    <property type="match status" value="1"/>
</dbReference>
<sequence length="139" mass="14672">MDIKTIAPATPQRRPLSPNIQHYRPQLTSVLSIANRITGVILSVGAVGLVIWLSAAAAGAEPYAAVQQAIGSWIGRFVLFGCTFAFFLHLCGGIRHLVWDTVHGFELRSIYISGWSVVAASIALTVAAWAAGLCVGGGL</sequence>
<dbReference type="RefSeq" id="WP_151178222.1">
    <property type="nucleotide sequence ID" value="NZ_CP042906.1"/>
</dbReference>
<evidence type="ECO:0000256" key="11">
    <source>
        <dbReference type="ARBA" id="ARBA00025912"/>
    </source>
</evidence>
<feature type="binding site" description="axial binding residue" evidence="12">
    <location>
        <position position="89"/>
    </location>
    <ligand>
        <name>heme</name>
        <dbReference type="ChEBI" id="CHEBI:30413"/>
        <note>ligand shared with second transmembrane subunit</note>
    </ligand>
    <ligandPart>
        <name>Fe</name>
        <dbReference type="ChEBI" id="CHEBI:18248"/>
    </ligandPart>
</feature>
<dbReference type="NCBIfam" id="TIGR02970">
    <property type="entry name" value="succ_dehyd_cytB"/>
    <property type="match status" value="1"/>
</dbReference>